<accession>A0A923L9Z0</accession>
<feature type="coiled-coil region" evidence="1">
    <location>
        <begin position="445"/>
        <end position="543"/>
    </location>
</feature>
<comment type="caution">
    <text evidence="5">The sequence shown here is derived from an EMBL/GenBank/DDBJ whole genome shotgun (WGS) entry which is preliminary data.</text>
</comment>
<dbReference type="Gene3D" id="2.160.20.110">
    <property type="match status" value="3"/>
</dbReference>
<keyword evidence="6" id="KW-1185">Reference proteome</keyword>
<feature type="signal peptide" evidence="3">
    <location>
        <begin position="1"/>
        <end position="22"/>
    </location>
</feature>
<feature type="chain" id="PRO_5039277993" description="GLUG domain-containing protein" evidence="3">
    <location>
        <begin position="23"/>
        <end position="1066"/>
    </location>
</feature>
<dbReference type="AlphaFoldDB" id="A0A923L9Z0"/>
<dbReference type="Gene3D" id="1.20.120.330">
    <property type="entry name" value="Nucleotidyltransferases domain 2"/>
    <property type="match status" value="1"/>
</dbReference>
<organism evidence="5 6">
    <name type="scientific">Anaerosacchariphilus hominis</name>
    <dbReference type="NCBI Taxonomy" id="2763017"/>
    <lineage>
        <taxon>Bacteria</taxon>
        <taxon>Bacillati</taxon>
        <taxon>Bacillota</taxon>
        <taxon>Clostridia</taxon>
        <taxon>Lachnospirales</taxon>
        <taxon>Lachnospiraceae</taxon>
        <taxon>Anaerosacchariphilus</taxon>
    </lineage>
</organism>
<dbReference type="InterPro" id="IPR011493">
    <property type="entry name" value="GLUG"/>
</dbReference>
<evidence type="ECO:0000256" key="2">
    <source>
        <dbReference type="SAM" id="Phobius"/>
    </source>
</evidence>
<keyword evidence="2" id="KW-0812">Transmembrane</keyword>
<gene>
    <name evidence="5" type="ORF">H8S44_02605</name>
</gene>
<keyword evidence="2" id="KW-1133">Transmembrane helix</keyword>
<dbReference type="EMBL" id="JACOOR010000002">
    <property type="protein sequence ID" value="MBC5658671.1"/>
    <property type="molecule type" value="Genomic_DNA"/>
</dbReference>
<feature type="domain" description="GLUG" evidence="4">
    <location>
        <begin position="156"/>
        <end position="183"/>
    </location>
</feature>
<dbReference type="Pfam" id="PF07581">
    <property type="entry name" value="Glug"/>
    <property type="match status" value="1"/>
</dbReference>
<evidence type="ECO:0000256" key="1">
    <source>
        <dbReference type="SAM" id="Coils"/>
    </source>
</evidence>
<feature type="transmembrane region" description="Helical" evidence="2">
    <location>
        <begin position="1030"/>
        <end position="1049"/>
    </location>
</feature>
<evidence type="ECO:0000256" key="3">
    <source>
        <dbReference type="SAM" id="SignalP"/>
    </source>
</evidence>
<proteinExistence type="predicted"/>
<name>A0A923L9Z0_9FIRM</name>
<keyword evidence="2" id="KW-0472">Membrane</keyword>
<keyword evidence="3" id="KW-0732">Signal</keyword>
<dbReference type="RefSeq" id="WP_186873387.1">
    <property type="nucleotide sequence ID" value="NZ_JACOOR010000002.1"/>
</dbReference>
<dbReference type="Proteomes" id="UP000649345">
    <property type="component" value="Unassembled WGS sequence"/>
</dbReference>
<evidence type="ECO:0000259" key="4">
    <source>
        <dbReference type="Pfam" id="PF07581"/>
    </source>
</evidence>
<reference evidence="5" key="1">
    <citation type="submission" date="2020-08" db="EMBL/GenBank/DDBJ databases">
        <title>Genome public.</title>
        <authorList>
            <person name="Liu C."/>
            <person name="Sun Q."/>
        </authorList>
    </citation>
    <scope>NUCLEOTIDE SEQUENCE</scope>
    <source>
        <strain evidence="5">NSJ-68</strain>
    </source>
</reference>
<dbReference type="SUPFAM" id="SSF58104">
    <property type="entry name" value="Methyl-accepting chemotaxis protein (MCP) signaling domain"/>
    <property type="match status" value="1"/>
</dbReference>
<keyword evidence="1" id="KW-0175">Coiled coil</keyword>
<sequence>MTGKMRHAASFFLAAVMTLSLAFSHGVPVYADGGNITIASVEDLEGLAKNCKLDTWSQGKTVTLTADLDLTDSDFTSIPIFGGTFDGGGHTISGLSYTKDGSTEGFFRYIQEGAVVRNLRVEGILSPTGTGKNIGGIAGSNSGAISSCTFAGTIEGETNVGGIAGINEASGSIYNSAVSGTITGTHSTGGVTGRNLGQVMGCTNSAEINTGDYEEKGSSQSLNVNLDTDLKQLTNDQKDKTEVVNTTTDTGGVCGYSSGSIQNSSNQAAVGYSHIGYNVGGIAGRSEGYLSGNQNQGDIQGRKDVGGIVGQMAPDLQLHFDEDKIETLRGQINKLSDLVDTALSHMDDSRSDISGRMDKISDYADTAKDSSKALADKTTKWADSNLQKVNQAAASTKQVLEDLTVLSKDLQDISGAAQDAIQAVKNILDTIAGHTDEINSIQKHLTNASSKLTEATEDLQEAIDAYQNGNTTEAISKLTDAVSALNEASGELNQALQELQELMNNQDVKDALQNAVDALQKSADDIQKALQSLRKNLEQLGGDLSKVDLSFDTLGDGYREEGDRLYAAVGGISHQLERLGDNLSDMTSDMVDDFRGINDQFQNVMNSMLDIVSTNDESDSLEDRIVDVSDEEIEKTTRGKAYACRNSGEVEGDVNVGGIAGSMAIEYDLDPEDDITKVGSDSLNFTLKTRAIIQNCVNQGEVTSKKDNAGGIAGNMALGLVVGSESYGSVLSTNGNYVGGIAGYSVSLIRQSYAKCTLEGGNYVGGIAGWGKDIRDCYSLIEVTKADEYMGAIAGDWDGDGTLSGNRFVGDDFGGVDGISYGSKAEPVDFDTVAATGGIPAAFLNFELRFVADGEVLKTVSFEYGDDLSDVEYPDIPKKDGYNGKWEEADLSHMTFSKDLNVLYTTESTAVASDQMRDLAHSTLLAEGTFSLDAKLVLAEAEEDTGNVPTRGRVLEQWTSTLRDPVLTDDTSYKLRFIAPEMKGKPGLYRLNEDGSWKKISYQKDGSYLVFNADSAEITFCVTEEPGGKLFVILLGALAVVLLAVVVLIKKRRKKKKDRGEADGQE</sequence>
<evidence type="ECO:0000313" key="5">
    <source>
        <dbReference type="EMBL" id="MBC5658671.1"/>
    </source>
</evidence>
<protein>
    <recommendedName>
        <fullName evidence="4">GLUG domain-containing protein</fullName>
    </recommendedName>
</protein>
<evidence type="ECO:0000313" key="6">
    <source>
        <dbReference type="Proteomes" id="UP000649345"/>
    </source>
</evidence>